<feature type="region of interest" description="Disordered" evidence="1">
    <location>
        <begin position="46"/>
        <end position="73"/>
    </location>
</feature>
<name>A0AAV5J1Q7_9ROSI</name>
<evidence type="ECO:0000313" key="3">
    <source>
        <dbReference type="Proteomes" id="UP001054252"/>
    </source>
</evidence>
<dbReference type="PANTHER" id="PTHR34061">
    <property type="entry name" value="PROTEIN, PUTATIVE-RELATED"/>
    <property type="match status" value="1"/>
</dbReference>
<reference evidence="2 3" key="1">
    <citation type="journal article" date="2021" name="Commun. Biol.">
        <title>The genome of Shorea leprosula (Dipterocarpaceae) highlights the ecological relevance of drought in aseasonal tropical rainforests.</title>
        <authorList>
            <person name="Ng K.K.S."/>
            <person name="Kobayashi M.J."/>
            <person name="Fawcett J.A."/>
            <person name="Hatakeyama M."/>
            <person name="Paape T."/>
            <person name="Ng C.H."/>
            <person name="Ang C.C."/>
            <person name="Tnah L.H."/>
            <person name="Lee C.T."/>
            <person name="Nishiyama T."/>
            <person name="Sese J."/>
            <person name="O'Brien M.J."/>
            <person name="Copetti D."/>
            <person name="Mohd Noor M.I."/>
            <person name="Ong R.C."/>
            <person name="Putra M."/>
            <person name="Sireger I.Z."/>
            <person name="Indrioko S."/>
            <person name="Kosugi Y."/>
            <person name="Izuno A."/>
            <person name="Isagi Y."/>
            <person name="Lee S.L."/>
            <person name="Shimizu K.K."/>
        </authorList>
    </citation>
    <scope>NUCLEOTIDE SEQUENCE [LARGE SCALE GENOMIC DNA]</scope>
    <source>
        <strain evidence="2">214</strain>
    </source>
</reference>
<dbReference type="Proteomes" id="UP001054252">
    <property type="component" value="Unassembled WGS sequence"/>
</dbReference>
<dbReference type="PANTHER" id="PTHR34061:SF9">
    <property type="entry name" value="FIBER PROTEIN FB17"/>
    <property type="match status" value="1"/>
</dbReference>
<comment type="caution">
    <text evidence="2">The sequence shown here is derived from an EMBL/GenBank/DDBJ whole genome shotgun (WGS) entry which is preliminary data.</text>
</comment>
<feature type="compositionally biased region" description="Acidic residues" evidence="1">
    <location>
        <begin position="47"/>
        <end position="62"/>
    </location>
</feature>
<organism evidence="2 3">
    <name type="scientific">Rubroshorea leprosula</name>
    <dbReference type="NCBI Taxonomy" id="152421"/>
    <lineage>
        <taxon>Eukaryota</taxon>
        <taxon>Viridiplantae</taxon>
        <taxon>Streptophyta</taxon>
        <taxon>Embryophyta</taxon>
        <taxon>Tracheophyta</taxon>
        <taxon>Spermatophyta</taxon>
        <taxon>Magnoliopsida</taxon>
        <taxon>eudicotyledons</taxon>
        <taxon>Gunneridae</taxon>
        <taxon>Pentapetalae</taxon>
        <taxon>rosids</taxon>
        <taxon>malvids</taxon>
        <taxon>Malvales</taxon>
        <taxon>Dipterocarpaceae</taxon>
        <taxon>Rubroshorea</taxon>
    </lineage>
</organism>
<evidence type="ECO:0000256" key="1">
    <source>
        <dbReference type="SAM" id="MobiDB-lite"/>
    </source>
</evidence>
<keyword evidence="3" id="KW-1185">Reference proteome</keyword>
<sequence length="73" mass="7912">MENSNSTSIISREKLDQVTSWVGATVASAFFASLKRFSCVNLTTTDADADVDNDNDNDNDDPLEAKDSPLLQS</sequence>
<dbReference type="AlphaFoldDB" id="A0AAV5J1Q7"/>
<proteinExistence type="predicted"/>
<dbReference type="EMBL" id="BPVZ01000021">
    <property type="protein sequence ID" value="GKV03968.1"/>
    <property type="molecule type" value="Genomic_DNA"/>
</dbReference>
<protein>
    <submittedName>
        <fullName evidence="2">Uncharacterized protein</fullName>
    </submittedName>
</protein>
<gene>
    <name evidence="2" type="ORF">SLEP1_g16194</name>
</gene>
<evidence type="ECO:0000313" key="2">
    <source>
        <dbReference type="EMBL" id="GKV03968.1"/>
    </source>
</evidence>
<accession>A0AAV5J1Q7</accession>